<dbReference type="SUPFAM" id="SSF53649">
    <property type="entry name" value="Alkaline phosphatase-like"/>
    <property type="match status" value="1"/>
</dbReference>
<keyword evidence="4" id="KW-0106">Calcium</keyword>
<keyword evidence="2" id="KW-0479">Metal-binding</keyword>
<dbReference type="InterPro" id="IPR024607">
    <property type="entry name" value="Sulfatase_CS"/>
</dbReference>
<dbReference type="Gene3D" id="3.40.720.10">
    <property type="entry name" value="Alkaline Phosphatase, subunit A"/>
    <property type="match status" value="1"/>
</dbReference>
<dbReference type="AlphaFoldDB" id="A0A0C3DD26"/>
<keyword evidence="7" id="KW-1185">Reference proteome</keyword>
<dbReference type="PANTHER" id="PTHR42693:SF33">
    <property type="entry name" value="ARYLSULFATASE"/>
    <property type="match status" value="1"/>
</dbReference>
<dbReference type="OrthoDB" id="103349at2759"/>
<accession>A0A0C3DD26</accession>
<evidence type="ECO:0000256" key="1">
    <source>
        <dbReference type="ARBA" id="ARBA00008779"/>
    </source>
</evidence>
<organism evidence="6 7">
    <name type="scientific">Oidiodendron maius (strain Zn)</name>
    <dbReference type="NCBI Taxonomy" id="913774"/>
    <lineage>
        <taxon>Eukaryota</taxon>
        <taxon>Fungi</taxon>
        <taxon>Dikarya</taxon>
        <taxon>Ascomycota</taxon>
        <taxon>Pezizomycotina</taxon>
        <taxon>Leotiomycetes</taxon>
        <taxon>Leotiomycetes incertae sedis</taxon>
        <taxon>Myxotrichaceae</taxon>
        <taxon>Oidiodendron</taxon>
    </lineage>
</organism>
<gene>
    <name evidence="6" type="ORF">OIDMADRAFT_42812</name>
</gene>
<dbReference type="STRING" id="913774.A0A0C3DD26"/>
<evidence type="ECO:0000313" key="6">
    <source>
        <dbReference type="EMBL" id="KIM99862.1"/>
    </source>
</evidence>
<dbReference type="PROSITE" id="PS00149">
    <property type="entry name" value="SULFATASE_2"/>
    <property type="match status" value="1"/>
</dbReference>
<dbReference type="HOGENOM" id="CLU_006332_11_1_1"/>
<evidence type="ECO:0000313" key="7">
    <source>
        <dbReference type="Proteomes" id="UP000054321"/>
    </source>
</evidence>
<proteinExistence type="inferred from homology"/>
<evidence type="ECO:0000256" key="3">
    <source>
        <dbReference type="ARBA" id="ARBA00022801"/>
    </source>
</evidence>
<dbReference type="InterPro" id="IPR050738">
    <property type="entry name" value="Sulfatase"/>
</dbReference>
<dbReference type="InterPro" id="IPR017850">
    <property type="entry name" value="Alkaline_phosphatase_core_sf"/>
</dbReference>
<dbReference type="InterPro" id="IPR000917">
    <property type="entry name" value="Sulfatase_N"/>
</dbReference>
<dbReference type="Pfam" id="PF00884">
    <property type="entry name" value="Sulfatase"/>
    <property type="match status" value="1"/>
</dbReference>
<dbReference type="InParanoid" id="A0A0C3DD26"/>
<keyword evidence="3" id="KW-0378">Hydrolase</keyword>
<dbReference type="PANTHER" id="PTHR42693">
    <property type="entry name" value="ARYLSULFATASE FAMILY MEMBER"/>
    <property type="match status" value="1"/>
</dbReference>
<dbReference type="EMBL" id="KN832878">
    <property type="protein sequence ID" value="KIM99862.1"/>
    <property type="molecule type" value="Genomic_DNA"/>
</dbReference>
<dbReference type="GO" id="GO:0004065">
    <property type="term" value="F:arylsulfatase activity"/>
    <property type="evidence" value="ECO:0007669"/>
    <property type="project" value="TreeGrafter"/>
</dbReference>
<sequence>MAKPPNFLVIVADDLGFSDTGCFGGEIMTPHIDQLAKGGLRFTDFHAAAACSPTRSMLLSGTDHHIAGIGTMAEKMSEFQKGKPGYEGYLNDKVVALPELLQDAGYHTIMSGKWHLGLTPDRFPCRRGFDRSYSLLPGAANHYGWEPQLLEENEKLPRLLAGTRTFYVEDDKKIDPKDLGENFYSTDAFADKLLQYLQDRSNNEENKAKPFFAYLAFSAPHWPLQAPEEDIQKYRGLYDDGPKALRQRRVESLKQQGLVPANAISHDVIAVGGRMLSQDWDTLTNEEKQFSSRTMEIYAAMVHRMDVQIGRVLDYLQKTNELEHTFVLFMSDNGAEGTFLEAVPIVEEDIFDHIAKYYDNSLSNLGKKNSYAWYGPHWASAATAPSRLYKCFSSEGGIRVPCILNYPPLTARAGGIDHSFTTVMDIAPTILELAGVAHPAPNYRSRPVVAMRGRSWIPYLSGSTLLIHSDDWVTGWELFGRQAIRKGNWKALYIPKPYGPEKWQLYNLTDDPGETSDLGGTHGDILTDLLCEWEKYVKEVGLVGAAMQYGTLRVGLEAGSR</sequence>
<evidence type="ECO:0000259" key="5">
    <source>
        <dbReference type="Pfam" id="PF00884"/>
    </source>
</evidence>
<dbReference type="Proteomes" id="UP000054321">
    <property type="component" value="Unassembled WGS sequence"/>
</dbReference>
<name>A0A0C3DD26_OIDMZ</name>
<comment type="similarity">
    <text evidence="1">Belongs to the sulfatase family.</text>
</comment>
<reference evidence="6 7" key="1">
    <citation type="submission" date="2014-04" db="EMBL/GenBank/DDBJ databases">
        <authorList>
            <consortium name="DOE Joint Genome Institute"/>
            <person name="Kuo A."/>
            <person name="Martino E."/>
            <person name="Perotto S."/>
            <person name="Kohler A."/>
            <person name="Nagy L.G."/>
            <person name="Floudas D."/>
            <person name="Copeland A."/>
            <person name="Barry K.W."/>
            <person name="Cichocki N."/>
            <person name="Veneault-Fourrey C."/>
            <person name="LaButti K."/>
            <person name="Lindquist E.A."/>
            <person name="Lipzen A."/>
            <person name="Lundell T."/>
            <person name="Morin E."/>
            <person name="Murat C."/>
            <person name="Sun H."/>
            <person name="Tunlid A."/>
            <person name="Henrissat B."/>
            <person name="Grigoriev I.V."/>
            <person name="Hibbett D.S."/>
            <person name="Martin F."/>
            <person name="Nordberg H.P."/>
            <person name="Cantor M.N."/>
            <person name="Hua S.X."/>
        </authorList>
    </citation>
    <scope>NUCLEOTIDE SEQUENCE [LARGE SCALE GENOMIC DNA]</scope>
    <source>
        <strain evidence="6 7">Zn</strain>
    </source>
</reference>
<feature type="domain" description="Sulfatase N-terminal" evidence="5">
    <location>
        <begin position="5"/>
        <end position="436"/>
    </location>
</feature>
<dbReference type="CDD" id="cd16025">
    <property type="entry name" value="PAS_like"/>
    <property type="match status" value="1"/>
</dbReference>
<dbReference type="GO" id="GO:0046872">
    <property type="term" value="F:metal ion binding"/>
    <property type="evidence" value="ECO:0007669"/>
    <property type="project" value="UniProtKB-KW"/>
</dbReference>
<reference evidence="7" key="2">
    <citation type="submission" date="2015-01" db="EMBL/GenBank/DDBJ databases">
        <title>Evolutionary Origins and Diversification of the Mycorrhizal Mutualists.</title>
        <authorList>
            <consortium name="DOE Joint Genome Institute"/>
            <consortium name="Mycorrhizal Genomics Consortium"/>
            <person name="Kohler A."/>
            <person name="Kuo A."/>
            <person name="Nagy L.G."/>
            <person name="Floudas D."/>
            <person name="Copeland A."/>
            <person name="Barry K.W."/>
            <person name="Cichocki N."/>
            <person name="Veneault-Fourrey C."/>
            <person name="LaButti K."/>
            <person name="Lindquist E.A."/>
            <person name="Lipzen A."/>
            <person name="Lundell T."/>
            <person name="Morin E."/>
            <person name="Murat C."/>
            <person name="Riley R."/>
            <person name="Ohm R."/>
            <person name="Sun H."/>
            <person name="Tunlid A."/>
            <person name="Henrissat B."/>
            <person name="Grigoriev I.V."/>
            <person name="Hibbett D.S."/>
            <person name="Martin F."/>
        </authorList>
    </citation>
    <scope>NUCLEOTIDE SEQUENCE [LARGE SCALE GENOMIC DNA]</scope>
    <source>
        <strain evidence="7">Zn</strain>
    </source>
</reference>
<dbReference type="Gene3D" id="3.30.1120.10">
    <property type="match status" value="1"/>
</dbReference>
<evidence type="ECO:0000256" key="2">
    <source>
        <dbReference type="ARBA" id="ARBA00022723"/>
    </source>
</evidence>
<evidence type="ECO:0000256" key="4">
    <source>
        <dbReference type="ARBA" id="ARBA00022837"/>
    </source>
</evidence>
<protein>
    <recommendedName>
        <fullName evidence="5">Sulfatase N-terminal domain-containing protein</fullName>
    </recommendedName>
</protein>